<evidence type="ECO:0000313" key="4">
    <source>
        <dbReference type="Proteomes" id="UP000185161"/>
    </source>
</evidence>
<reference evidence="2" key="1">
    <citation type="submission" date="2016-12" db="EMBL/GenBank/DDBJ databases">
        <title>Whole genome sequencing of Sphingomonas koreensis.</title>
        <authorList>
            <person name="Conlan S."/>
            <person name="Thomas P.J."/>
            <person name="Mullikin J."/>
            <person name="Palmore T.N."/>
            <person name="Frank K.M."/>
            <person name="Segre J.A."/>
        </authorList>
    </citation>
    <scope>NUCLEOTIDE SEQUENCE</scope>
    <source>
        <strain evidence="2">ABOJV</strain>
    </source>
</reference>
<evidence type="ECO:0000259" key="1">
    <source>
        <dbReference type="PROSITE" id="PS51819"/>
    </source>
</evidence>
<dbReference type="InterPro" id="IPR037523">
    <property type="entry name" value="VOC_core"/>
</dbReference>
<sequence length="137" mass="14602">MFSHVTVGVSDLDRAGSFYDALLVPLGLARRPVTPDGGPPSLCWHRPGTSLPRFYAYLPFDGQPSSYGNGSMTAFLAPSIEAVELAHAQAMRHGGTDEGAPGPRPHYGTGYFGAYLRDPDGNKIHIVHRPEASSPGL</sequence>
<dbReference type="InterPro" id="IPR029068">
    <property type="entry name" value="Glyas_Bleomycin-R_OHBP_Dase"/>
</dbReference>
<dbReference type="GeneID" id="44132920"/>
<dbReference type="PANTHER" id="PTHR35006:SF2">
    <property type="entry name" value="GLYOXALASE FAMILY PROTEIN (AFU_ORTHOLOGUE AFUA_5G14830)"/>
    <property type="match status" value="1"/>
</dbReference>
<protein>
    <submittedName>
        <fullName evidence="2">Lactoylglutathione lyase</fullName>
    </submittedName>
    <submittedName>
        <fullName evidence="3">VOC family protein</fullName>
    </submittedName>
</protein>
<dbReference type="InterPro" id="IPR004360">
    <property type="entry name" value="Glyas_Fos-R_dOase_dom"/>
</dbReference>
<dbReference type="RefSeq" id="WP_075151494.1">
    <property type="nucleotide sequence ID" value="NZ_CP018820.1"/>
</dbReference>
<gene>
    <name evidence="2" type="ORF">BRX40_10145</name>
    <name evidence="3" type="ORF">CA257_13940</name>
</gene>
<dbReference type="GO" id="GO:0016829">
    <property type="term" value="F:lyase activity"/>
    <property type="evidence" value="ECO:0007669"/>
    <property type="project" value="UniProtKB-KW"/>
</dbReference>
<dbReference type="Proteomes" id="UP000185161">
    <property type="component" value="Chromosome"/>
</dbReference>
<reference evidence="4" key="2">
    <citation type="submission" date="2016-12" db="EMBL/GenBank/DDBJ databases">
        <title>Whole genome sequencing of Sphingomonas sp. ABOJV.</title>
        <authorList>
            <person name="Conlan S."/>
            <person name="Thomas P.J."/>
            <person name="Mullikin J."/>
            <person name="Palmore T.N."/>
            <person name="Frank K.M."/>
            <person name="Segre J.A."/>
        </authorList>
    </citation>
    <scope>NUCLEOTIDE SEQUENCE [LARGE SCALE GENOMIC DNA]</scope>
    <source>
        <strain evidence="4">ABOJV</strain>
    </source>
</reference>
<name>A0A1L6JA59_9SPHN</name>
<dbReference type="Pfam" id="PF00903">
    <property type="entry name" value="Glyoxalase"/>
    <property type="match status" value="1"/>
</dbReference>
<keyword evidence="4" id="KW-1185">Reference proteome</keyword>
<evidence type="ECO:0000313" key="5">
    <source>
        <dbReference type="Proteomes" id="UP000286681"/>
    </source>
</evidence>
<dbReference type="STRING" id="93064.BRX40_10145"/>
<dbReference type="PROSITE" id="PS51819">
    <property type="entry name" value="VOC"/>
    <property type="match status" value="1"/>
</dbReference>
<organism evidence="2 4">
    <name type="scientific">Sphingomonas koreensis</name>
    <dbReference type="NCBI Taxonomy" id="93064"/>
    <lineage>
        <taxon>Bacteria</taxon>
        <taxon>Pseudomonadati</taxon>
        <taxon>Pseudomonadota</taxon>
        <taxon>Alphaproteobacteria</taxon>
        <taxon>Sphingomonadales</taxon>
        <taxon>Sphingomonadaceae</taxon>
        <taxon>Sphingomonas</taxon>
    </lineage>
</organism>
<dbReference type="AlphaFoldDB" id="A0A1L6JA59"/>
<dbReference type="EMBL" id="QQWO01000011">
    <property type="protein sequence ID" value="RSV01800.1"/>
    <property type="molecule type" value="Genomic_DNA"/>
</dbReference>
<dbReference type="CDD" id="cd07262">
    <property type="entry name" value="VOC_like"/>
    <property type="match status" value="1"/>
</dbReference>
<dbReference type="OrthoDB" id="9807407at2"/>
<dbReference type="Gene3D" id="3.10.180.10">
    <property type="entry name" value="2,3-Dihydroxybiphenyl 1,2-Dioxygenase, domain 1"/>
    <property type="match status" value="1"/>
</dbReference>
<evidence type="ECO:0000313" key="2">
    <source>
        <dbReference type="EMBL" id="APR52736.1"/>
    </source>
</evidence>
<keyword evidence="2" id="KW-0456">Lyase</keyword>
<accession>A0A1L6JA59</accession>
<proteinExistence type="predicted"/>
<dbReference type="KEGG" id="skr:BRX40_10145"/>
<reference evidence="3 5" key="3">
    <citation type="submission" date="2018-07" db="EMBL/GenBank/DDBJ databases">
        <title>Genomic and Epidemiologic Investigation of an Indolent Hospital Outbreak.</title>
        <authorList>
            <person name="Johnson R.C."/>
            <person name="Deming C."/>
            <person name="Conlan S."/>
            <person name="Zellmer C.J."/>
            <person name="Michelin A.V."/>
            <person name="Lee-Lin S."/>
            <person name="Thomas P.J."/>
            <person name="Park M."/>
            <person name="Weingarten R.A."/>
            <person name="Less J."/>
            <person name="Dekker J.P."/>
            <person name="Frank K.M."/>
            <person name="Musser K.A."/>
            <person name="Mcquiston J.R."/>
            <person name="Henderson D.K."/>
            <person name="Lau A.F."/>
            <person name="Palmore T.N."/>
            <person name="Segre J.A."/>
        </authorList>
    </citation>
    <scope>NUCLEOTIDE SEQUENCE [LARGE SCALE GENOMIC DNA]</scope>
    <source>
        <strain evidence="3 5">SK-NIH.Env10_0317</strain>
    </source>
</reference>
<evidence type="ECO:0000313" key="3">
    <source>
        <dbReference type="EMBL" id="RSV01800.1"/>
    </source>
</evidence>
<feature type="domain" description="VOC" evidence="1">
    <location>
        <begin position="1"/>
        <end position="129"/>
    </location>
</feature>
<dbReference type="SUPFAM" id="SSF54593">
    <property type="entry name" value="Glyoxalase/Bleomycin resistance protein/Dihydroxybiphenyl dioxygenase"/>
    <property type="match status" value="1"/>
</dbReference>
<dbReference type="PANTHER" id="PTHR35006">
    <property type="entry name" value="GLYOXALASE FAMILY PROTEIN (AFU_ORTHOLOGUE AFUA_5G14830)"/>
    <property type="match status" value="1"/>
</dbReference>
<dbReference type="EMBL" id="CP018820">
    <property type="protein sequence ID" value="APR52736.1"/>
    <property type="molecule type" value="Genomic_DNA"/>
</dbReference>
<dbReference type="Proteomes" id="UP000286681">
    <property type="component" value="Unassembled WGS sequence"/>
</dbReference>